<protein>
    <submittedName>
        <fullName evidence="1">Uncharacterized protein</fullName>
    </submittedName>
</protein>
<reference evidence="1 2" key="1">
    <citation type="submission" date="2018-11" db="EMBL/GenBank/DDBJ databases">
        <authorList>
            <person name="Kleinhagauer T."/>
            <person name="Glaeser S.P."/>
            <person name="Spergser J."/>
            <person name="Ruckert C."/>
            <person name="Kaempfer P."/>
            <person name="Busse H.-J."/>
        </authorList>
    </citation>
    <scope>NUCLEOTIDE SEQUENCE [LARGE SCALE GENOMIC DNA]</scope>
    <source>
        <strain evidence="1 2">812CH</strain>
    </source>
</reference>
<gene>
    <name evidence="1" type="ORF">CPPEL_09505</name>
</gene>
<proteinExistence type="predicted"/>
<dbReference type="KEGG" id="cpso:CPPEL_09505"/>
<name>A0A3G6J1J7_9CORY</name>
<organism evidence="1 2">
    <name type="scientific">Corynebacterium pseudopelargi</name>
    <dbReference type="NCBI Taxonomy" id="2080757"/>
    <lineage>
        <taxon>Bacteria</taxon>
        <taxon>Bacillati</taxon>
        <taxon>Actinomycetota</taxon>
        <taxon>Actinomycetes</taxon>
        <taxon>Mycobacteriales</taxon>
        <taxon>Corynebacteriaceae</taxon>
        <taxon>Corynebacterium</taxon>
    </lineage>
</organism>
<sequence>MSKRNVADRVGRKFIGRGLAWAQVQHPGAVARVIQFAIARTSSSHKDAPSSSEKAVGLEAAHQAAGVPAPLEFHRLSGIQAASAIAGVTPDQATTIKISN</sequence>
<evidence type="ECO:0000313" key="1">
    <source>
        <dbReference type="EMBL" id="AZA10004.1"/>
    </source>
</evidence>
<dbReference type="AlphaFoldDB" id="A0A3G6J1J7"/>
<dbReference type="RefSeq" id="WP_123960880.1">
    <property type="nucleotide sequence ID" value="NZ_CP033898.1"/>
</dbReference>
<dbReference type="EMBL" id="CP033898">
    <property type="protein sequence ID" value="AZA10004.1"/>
    <property type="molecule type" value="Genomic_DNA"/>
</dbReference>
<dbReference type="OrthoDB" id="4410251at2"/>
<dbReference type="Proteomes" id="UP000271426">
    <property type="component" value="Chromosome"/>
</dbReference>
<keyword evidence="2" id="KW-1185">Reference proteome</keyword>
<accession>A0A3G6J1J7</accession>
<evidence type="ECO:0000313" key="2">
    <source>
        <dbReference type="Proteomes" id="UP000271426"/>
    </source>
</evidence>